<dbReference type="AlphaFoldDB" id="Q2SDZ3"/>
<dbReference type="STRING" id="349521.HCH_04427"/>
<dbReference type="HOGENOM" id="CLU_061528_0_0_6"/>
<reference evidence="1 2" key="1">
    <citation type="journal article" date="2005" name="Nucleic Acids Res.">
        <title>Genomic blueprint of Hahella chejuensis, a marine microbe producing an algicidal agent.</title>
        <authorList>
            <person name="Jeong H."/>
            <person name="Yim J.H."/>
            <person name="Lee C."/>
            <person name="Choi S.-H."/>
            <person name="Park Y.K."/>
            <person name="Yoon S.H."/>
            <person name="Hur C.-G."/>
            <person name="Kang H.-Y."/>
            <person name="Kim D."/>
            <person name="Lee H.H."/>
            <person name="Park K.H."/>
            <person name="Park S.-H."/>
            <person name="Park H.-S."/>
            <person name="Lee H.K."/>
            <person name="Oh T.K."/>
            <person name="Kim J.F."/>
        </authorList>
    </citation>
    <scope>NUCLEOTIDE SEQUENCE [LARGE SCALE GENOMIC DNA]</scope>
    <source>
        <strain evidence="1 2">KCTC 2396</strain>
    </source>
</reference>
<dbReference type="Pfam" id="PF11185">
    <property type="entry name" value="DUF2971"/>
    <property type="match status" value="1"/>
</dbReference>
<name>Q2SDZ3_HAHCH</name>
<organism evidence="1 2">
    <name type="scientific">Hahella chejuensis (strain KCTC 2396)</name>
    <dbReference type="NCBI Taxonomy" id="349521"/>
    <lineage>
        <taxon>Bacteria</taxon>
        <taxon>Pseudomonadati</taxon>
        <taxon>Pseudomonadota</taxon>
        <taxon>Gammaproteobacteria</taxon>
        <taxon>Oceanospirillales</taxon>
        <taxon>Hahellaceae</taxon>
        <taxon>Hahella</taxon>
    </lineage>
</organism>
<keyword evidence="2" id="KW-1185">Reference proteome</keyword>
<dbReference type="InterPro" id="IPR021352">
    <property type="entry name" value="DUF2971"/>
</dbReference>
<dbReference type="eggNOG" id="ENOG50330U0">
    <property type="taxonomic scope" value="Bacteria"/>
</dbReference>
<evidence type="ECO:0000313" key="1">
    <source>
        <dbReference type="EMBL" id="ABC31131.1"/>
    </source>
</evidence>
<dbReference type="OrthoDB" id="8550178at2"/>
<proteinExistence type="predicted"/>
<gene>
    <name evidence="1" type="ordered locus">HCH_04427</name>
</gene>
<dbReference type="Proteomes" id="UP000000238">
    <property type="component" value="Chromosome"/>
</dbReference>
<dbReference type="RefSeq" id="WP_011398198.1">
    <property type="nucleotide sequence ID" value="NC_007645.1"/>
</dbReference>
<dbReference type="KEGG" id="hch:HCH_04427"/>
<sequence length="294" mass="33244">MIQDITAKLYSDIPVDTLYHYTTFSGLLGIVESGKLWASDIRYMNDSAELKHTADLIGAEVDRRIAESHPKPGLLHQFRDWIAHRITNGHMLFGASFRSHGNLLSQWRGYSSMGKGVSVGFPAAHILECAAQQSFQVGKCIYSHQEQTTLIRQVMDVVEALAEQHGEHAGPTQFPPSQSYHGVFAMIESDLLRIAAILKHPSFQEEEEWRIVSPGVTDYLNSPVKFREGASMLVPYFEFNLTTPSSDNHYLEHIFLGPTPNINLSMNSLDMFLTKHRLSPKHGITYCQIPYRQR</sequence>
<accession>Q2SDZ3</accession>
<evidence type="ECO:0000313" key="2">
    <source>
        <dbReference type="Proteomes" id="UP000000238"/>
    </source>
</evidence>
<protein>
    <recommendedName>
        <fullName evidence="3">DUF2971 domain-containing protein</fullName>
    </recommendedName>
</protein>
<dbReference type="EMBL" id="CP000155">
    <property type="protein sequence ID" value="ABC31131.1"/>
    <property type="molecule type" value="Genomic_DNA"/>
</dbReference>
<evidence type="ECO:0008006" key="3">
    <source>
        <dbReference type="Google" id="ProtNLM"/>
    </source>
</evidence>